<dbReference type="Proteomes" id="UP001597079">
    <property type="component" value="Unassembled WGS sequence"/>
</dbReference>
<comment type="caution">
    <text evidence="1">The sequence shown here is derived from an EMBL/GenBank/DDBJ whole genome shotgun (WGS) entry which is preliminary data.</text>
</comment>
<accession>A0ABW4JLQ1</accession>
<gene>
    <name evidence="1" type="ORF">ACFSB2_16990</name>
</gene>
<dbReference type="RefSeq" id="WP_377944300.1">
    <property type="nucleotide sequence ID" value="NZ_JBHUCX010000058.1"/>
</dbReference>
<dbReference type="Pfam" id="PF12843">
    <property type="entry name" value="QSregVF_b"/>
    <property type="match status" value="1"/>
</dbReference>
<reference evidence="2" key="1">
    <citation type="journal article" date="2019" name="Int. J. Syst. Evol. Microbiol.">
        <title>The Global Catalogue of Microorganisms (GCM) 10K type strain sequencing project: providing services to taxonomists for standard genome sequencing and annotation.</title>
        <authorList>
            <consortium name="The Broad Institute Genomics Platform"/>
            <consortium name="The Broad Institute Genome Sequencing Center for Infectious Disease"/>
            <person name="Wu L."/>
            <person name="Ma J."/>
        </authorList>
    </citation>
    <scope>NUCLEOTIDE SEQUENCE [LARGE SCALE GENOMIC DNA]</scope>
    <source>
        <strain evidence="2">CGMCC 1.12286</strain>
    </source>
</reference>
<evidence type="ECO:0000313" key="2">
    <source>
        <dbReference type="Proteomes" id="UP001597079"/>
    </source>
</evidence>
<proteinExistence type="predicted"/>
<dbReference type="EMBL" id="JBHUCX010000058">
    <property type="protein sequence ID" value="MFD1676400.1"/>
    <property type="molecule type" value="Genomic_DNA"/>
</dbReference>
<keyword evidence="2" id="KW-1185">Reference proteome</keyword>
<evidence type="ECO:0000313" key="1">
    <source>
        <dbReference type="EMBL" id="MFD1676400.1"/>
    </source>
</evidence>
<name>A0ABW4JLQ1_9BACL</name>
<sequence>MPFGKHKGARLDEVPSSYFSWALQNMTDLDSDLRIAMQEQAATRNEG</sequence>
<organism evidence="1 2">
    <name type="scientific">Alicyclobacillus fodiniaquatilis</name>
    <dbReference type="NCBI Taxonomy" id="1661150"/>
    <lineage>
        <taxon>Bacteria</taxon>
        <taxon>Bacillati</taxon>
        <taxon>Bacillota</taxon>
        <taxon>Bacilli</taxon>
        <taxon>Bacillales</taxon>
        <taxon>Alicyclobacillaceae</taxon>
        <taxon>Alicyclobacillus</taxon>
    </lineage>
</organism>
<protein>
    <submittedName>
        <fullName evidence="1">Quorum-sensing-regulated virulence factor</fullName>
    </submittedName>
</protein>
<dbReference type="InterPro" id="IPR024530">
    <property type="entry name" value="QSregVF_b"/>
</dbReference>